<gene>
    <name evidence="1" type="ORF">H8S45_07620</name>
</gene>
<dbReference type="Proteomes" id="UP000606499">
    <property type="component" value="Unassembled WGS sequence"/>
</dbReference>
<name>A0A923RYH6_9FIRM</name>
<keyword evidence="1" id="KW-0808">Transferase</keyword>
<dbReference type="SUPFAM" id="SSF52540">
    <property type="entry name" value="P-loop containing nucleoside triphosphate hydrolases"/>
    <property type="match status" value="1"/>
</dbReference>
<evidence type="ECO:0000313" key="1">
    <source>
        <dbReference type="EMBL" id="MBC5725325.1"/>
    </source>
</evidence>
<keyword evidence="1" id="KW-0418">Kinase</keyword>
<dbReference type="Gene3D" id="3.40.50.300">
    <property type="entry name" value="P-loop containing nucleotide triphosphate hydrolases"/>
    <property type="match status" value="1"/>
</dbReference>
<dbReference type="InterPro" id="IPR027417">
    <property type="entry name" value="P-loop_NTPase"/>
</dbReference>
<organism evidence="1 2">
    <name type="scientific">Agathobaculum faecis</name>
    <dbReference type="NCBI Taxonomy" id="2763013"/>
    <lineage>
        <taxon>Bacteria</taxon>
        <taxon>Bacillati</taxon>
        <taxon>Bacillota</taxon>
        <taxon>Clostridia</taxon>
        <taxon>Eubacteriales</taxon>
        <taxon>Butyricicoccaceae</taxon>
        <taxon>Agathobaculum</taxon>
    </lineage>
</organism>
<dbReference type="GO" id="GO:0016301">
    <property type="term" value="F:kinase activity"/>
    <property type="evidence" value="ECO:0007669"/>
    <property type="project" value="UniProtKB-KW"/>
</dbReference>
<evidence type="ECO:0000313" key="2">
    <source>
        <dbReference type="Proteomes" id="UP000606499"/>
    </source>
</evidence>
<protein>
    <submittedName>
        <fullName evidence="1">Cytidylate kinase-like family protein</fullName>
    </submittedName>
</protein>
<dbReference type="AlphaFoldDB" id="A0A923RYH6"/>
<dbReference type="Pfam" id="PF13189">
    <property type="entry name" value="Cytidylate_kin2"/>
    <property type="match status" value="1"/>
</dbReference>
<proteinExistence type="predicted"/>
<accession>A0A923RYH6</accession>
<dbReference type="EMBL" id="JACOPL010000006">
    <property type="protein sequence ID" value="MBC5725325.1"/>
    <property type="molecule type" value="Genomic_DNA"/>
</dbReference>
<reference evidence="1" key="1">
    <citation type="submission" date="2020-08" db="EMBL/GenBank/DDBJ databases">
        <title>Genome public.</title>
        <authorList>
            <person name="Liu C."/>
            <person name="Sun Q."/>
        </authorList>
    </citation>
    <scope>NUCLEOTIDE SEQUENCE</scope>
    <source>
        <strain evidence="1">NSJ-28</strain>
    </source>
</reference>
<sequence>MKPYIITIARQYGSGGKTVGKMLANKLDIPYYNREIITMASEDSGINAMLFSDERLKPDFLTRLRSRYKGDTSVINDSSKAYLRDNALFDYQAKIICKLADQGPCVLIGRCADYILKGRPDVVRVFVHADAAFCLQEAMKIDSMPEDAVARKIAEIDEYRAKYYKHHTGSDWYDARNYDLSLNSGVLGFDGVVEEIVQYMQVRSQFQK</sequence>
<comment type="caution">
    <text evidence="1">The sequence shown here is derived from an EMBL/GenBank/DDBJ whole genome shotgun (WGS) entry which is preliminary data.</text>
</comment>
<dbReference type="RefSeq" id="WP_054326432.1">
    <property type="nucleotide sequence ID" value="NZ_JACOPL010000006.1"/>
</dbReference>
<keyword evidence="2" id="KW-1185">Reference proteome</keyword>